<keyword evidence="6 18" id="KW-0418">Kinase</keyword>
<dbReference type="PANTHER" id="PTHR24056">
    <property type="entry name" value="CELL DIVISION PROTEIN KINASE"/>
    <property type="match status" value="1"/>
</dbReference>
<evidence type="ECO:0000256" key="7">
    <source>
        <dbReference type="ARBA" id="ARBA00022840"/>
    </source>
</evidence>
<keyword evidence="4" id="KW-0808">Transferase</keyword>
<feature type="binding site" evidence="14">
    <location>
        <position position="75"/>
    </location>
    <ligand>
        <name>ATP</name>
        <dbReference type="ChEBI" id="CHEBI:30616"/>
    </ligand>
</feature>
<dbReference type="Pfam" id="PF00069">
    <property type="entry name" value="Pkinase"/>
    <property type="match status" value="1"/>
</dbReference>
<evidence type="ECO:0000256" key="15">
    <source>
        <dbReference type="RuleBase" id="RU000304"/>
    </source>
</evidence>
<evidence type="ECO:0000256" key="5">
    <source>
        <dbReference type="ARBA" id="ARBA00022741"/>
    </source>
</evidence>
<feature type="compositionally biased region" description="Acidic residues" evidence="16">
    <location>
        <begin position="1"/>
        <end position="13"/>
    </location>
</feature>
<dbReference type="PROSITE" id="PS50011">
    <property type="entry name" value="PROTEIN_KINASE_DOM"/>
    <property type="match status" value="1"/>
</dbReference>
<dbReference type="PANTHER" id="PTHR24056:SF171">
    <property type="entry name" value="CYCLIN-DEPENDENT KINASE 20"/>
    <property type="match status" value="1"/>
</dbReference>
<dbReference type="SUPFAM" id="SSF56112">
    <property type="entry name" value="Protein kinase-like (PK-like)"/>
    <property type="match status" value="1"/>
</dbReference>
<evidence type="ECO:0000256" key="12">
    <source>
        <dbReference type="ARBA" id="ARBA00047811"/>
    </source>
</evidence>
<comment type="caution">
    <text evidence="18">The sequence shown here is derived from an EMBL/GenBank/DDBJ whole genome shotgun (WGS) entry which is preliminary data.</text>
</comment>
<feature type="region of interest" description="Disordered" evidence="16">
    <location>
        <begin position="1"/>
        <end position="32"/>
    </location>
</feature>
<dbReference type="InterPro" id="IPR017441">
    <property type="entry name" value="Protein_kinase_ATP_BS"/>
</dbReference>
<dbReference type="Gene3D" id="3.30.200.20">
    <property type="entry name" value="Phosphorylase Kinase, domain 1"/>
    <property type="match status" value="1"/>
</dbReference>
<accession>A0ABR1FWM4</accession>
<dbReference type="InterPro" id="IPR050108">
    <property type="entry name" value="CDK"/>
</dbReference>
<sequence length="382" mass="41667">MDDPSDDREEVYAVDDGAASMDDDLDEPDDDAPRLVESALSLRERFRLVRKIGEGAFGEVHEGLDEASGERVALKLARLCGVPGNERDDGKSLPKAVLRELWCLQELVGEPHATQYLAHFPRGASLALVLEFCATDLQSVMAERDGGAPLPEAAARRWTRELLMGLEAVHGAGLMHRDVKPSNCLLTDGGVLKLGDFGQARPVERKVSLVDRTDPNYSHQVSTRWYRAPEILFGARVYGPSLDLWAVGVVLAELLHNFVLFEGHSDIEQLVVVFKKMGSPSKERWPSASALPDFAKICFPDAEPQDMEAYLPNATIGALDLLGRLLVLEPSKRDAPAAALGRAFFDGPDADRADLAAIVAETAIKVAAKPVGSSRYDDDDSW</sequence>
<comment type="catalytic activity">
    <reaction evidence="13">
        <text>L-seryl-[protein] + ATP = O-phospho-L-seryl-[protein] + ADP + H(+)</text>
        <dbReference type="Rhea" id="RHEA:17989"/>
        <dbReference type="Rhea" id="RHEA-COMP:9863"/>
        <dbReference type="Rhea" id="RHEA-COMP:11604"/>
        <dbReference type="ChEBI" id="CHEBI:15378"/>
        <dbReference type="ChEBI" id="CHEBI:29999"/>
        <dbReference type="ChEBI" id="CHEBI:30616"/>
        <dbReference type="ChEBI" id="CHEBI:83421"/>
        <dbReference type="ChEBI" id="CHEBI:456216"/>
        <dbReference type="EC" id="2.7.11.22"/>
    </reaction>
</comment>
<dbReference type="Gene3D" id="1.10.510.10">
    <property type="entry name" value="Transferase(Phosphotransferase) domain 1"/>
    <property type="match status" value="1"/>
</dbReference>
<proteinExistence type="inferred from homology"/>
<dbReference type="InterPro" id="IPR011009">
    <property type="entry name" value="Kinase-like_dom_sf"/>
</dbReference>
<evidence type="ECO:0000256" key="4">
    <source>
        <dbReference type="ARBA" id="ARBA00022679"/>
    </source>
</evidence>
<dbReference type="SMART" id="SM00220">
    <property type="entry name" value="S_TKc"/>
    <property type="match status" value="1"/>
</dbReference>
<evidence type="ECO:0000313" key="19">
    <source>
        <dbReference type="Proteomes" id="UP001363151"/>
    </source>
</evidence>
<dbReference type="InterPro" id="IPR008271">
    <property type="entry name" value="Ser/Thr_kinase_AS"/>
</dbReference>
<protein>
    <recommendedName>
        <fullName evidence="9">Cyclin-dependent kinase 2 homolog</fullName>
        <ecNumber evidence="2">2.7.11.22</ecNumber>
    </recommendedName>
    <alternativeName>
        <fullName evidence="10">Cell division control protein 2 homolog</fullName>
    </alternativeName>
    <alternativeName>
        <fullName evidence="11">cdc2-related kinase 2</fullName>
    </alternativeName>
</protein>
<evidence type="ECO:0000259" key="17">
    <source>
        <dbReference type="PROSITE" id="PS50011"/>
    </source>
</evidence>
<keyword evidence="7 14" id="KW-0067">ATP-binding</keyword>
<dbReference type="InterPro" id="IPR000719">
    <property type="entry name" value="Prot_kinase_dom"/>
</dbReference>
<keyword evidence="5 14" id="KW-0547">Nucleotide-binding</keyword>
<dbReference type="EMBL" id="JBBJCI010000216">
    <property type="protein sequence ID" value="KAK7240103.1"/>
    <property type="molecule type" value="Genomic_DNA"/>
</dbReference>
<evidence type="ECO:0000256" key="6">
    <source>
        <dbReference type="ARBA" id="ARBA00022777"/>
    </source>
</evidence>
<evidence type="ECO:0000256" key="10">
    <source>
        <dbReference type="ARBA" id="ARBA00041902"/>
    </source>
</evidence>
<organism evidence="18 19">
    <name type="scientific">Aureococcus anophagefferens</name>
    <name type="common">Harmful bloom alga</name>
    <dbReference type="NCBI Taxonomy" id="44056"/>
    <lineage>
        <taxon>Eukaryota</taxon>
        <taxon>Sar</taxon>
        <taxon>Stramenopiles</taxon>
        <taxon>Ochrophyta</taxon>
        <taxon>Pelagophyceae</taxon>
        <taxon>Pelagomonadales</taxon>
        <taxon>Pelagomonadaceae</taxon>
        <taxon>Aureococcus</taxon>
    </lineage>
</organism>
<dbReference type="EC" id="2.7.11.22" evidence="2"/>
<evidence type="ECO:0000256" key="3">
    <source>
        <dbReference type="ARBA" id="ARBA00022527"/>
    </source>
</evidence>
<evidence type="ECO:0000256" key="9">
    <source>
        <dbReference type="ARBA" id="ARBA00039612"/>
    </source>
</evidence>
<evidence type="ECO:0000256" key="16">
    <source>
        <dbReference type="SAM" id="MobiDB-lite"/>
    </source>
</evidence>
<comment type="subunit">
    <text evidence="8">May form a complex composed of at least the catalytic subunit CRK2 and a cyclin.</text>
</comment>
<feature type="domain" description="Protein kinase" evidence="17">
    <location>
        <begin position="46"/>
        <end position="345"/>
    </location>
</feature>
<keyword evidence="19" id="KW-1185">Reference proteome</keyword>
<dbReference type="PROSITE" id="PS00107">
    <property type="entry name" value="PROTEIN_KINASE_ATP"/>
    <property type="match status" value="1"/>
</dbReference>
<reference evidence="18 19" key="1">
    <citation type="submission" date="2024-03" db="EMBL/GenBank/DDBJ databases">
        <title>Aureococcus anophagefferens CCMP1851 and Kratosvirus quantuckense: Draft genome of a second virus-susceptible host strain in the model system.</title>
        <authorList>
            <person name="Chase E."/>
            <person name="Truchon A.R."/>
            <person name="Schepens W."/>
            <person name="Wilhelm S.W."/>
        </authorList>
    </citation>
    <scope>NUCLEOTIDE SEQUENCE [LARGE SCALE GENOMIC DNA]</scope>
    <source>
        <strain evidence="18 19">CCMP1851</strain>
    </source>
</reference>
<name>A0ABR1FWM4_AURAN</name>
<dbReference type="Proteomes" id="UP001363151">
    <property type="component" value="Unassembled WGS sequence"/>
</dbReference>
<evidence type="ECO:0000256" key="8">
    <source>
        <dbReference type="ARBA" id="ARBA00038543"/>
    </source>
</evidence>
<feature type="compositionally biased region" description="Acidic residues" evidence="16">
    <location>
        <begin position="21"/>
        <end position="30"/>
    </location>
</feature>
<evidence type="ECO:0000256" key="2">
    <source>
        <dbReference type="ARBA" id="ARBA00012425"/>
    </source>
</evidence>
<dbReference type="GO" id="GO:0016301">
    <property type="term" value="F:kinase activity"/>
    <property type="evidence" value="ECO:0007669"/>
    <property type="project" value="UniProtKB-KW"/>
</dbReference>
<evidence type="ECO:0000256" key="1">
    <source>
        <dbReference type="ARBA" id="ARBA00006485"/>
    </source>
</evidence>
<evidence type="ECO:0000256" key="11">
    <source>
        <dbReference type="ARBA" id="ARBA00042858"/>
    </source>
</evidence>
<comment type="similarity">
    <text evidence="1">Belongs to the protein kinase superfamily. CMGC Ser/Thr protein kinase family. CDC2/CDKX subfamily.</text>
</comment>
<dbReference type="PROSITE" id="PS00108">
    <property type="entry name" value="PROTEIN_KINASE_ST"/>
    <property type="match status" value="1"/>
</dbReference>
<keyword evidence="3 15" id="KW-0723">Serine/threonine-protein kinase</keyword>
<comment type="catalytic activity">
    <reaction evidence="12">
        <text>L-threonyl-[protein] + ATP = O-phospho-L-threonyl-[protein] + ADP + H(+)</text>
        <dbReference type="Rhea" id="RHEA:46608"/>
        <dbReference type="Rhea" id="RHEA-COMP:11060"/>
        <dbReference type="Rhea" id="RHEA-COMP:11605"/>
        <dbReference type="ChEBI" id="CHEBI:15378"/>
        <dbReference type="ChEBI" id="CHEBI:30013"/>
        <dbReference type="ChEBI" id="CHEBI:30616"/>
        <dbReference type="ChEBI" id="CHEBI:61977"/>
        <dbReference type="ChEBI" id="CHEBI:456216"/>
        <dbReference type="EC" id="2.7.11.22"/>
    </reaction>
</comment>
<evidence type="ECO:0000256" key="13">
    <source>
        <dbReference type="ARBA" id="ARBA00048367"/>
    </source>
</evidence>
<evidence type="ECO:0000256" key="14">
    <source>
        <dbReference type="PROSITE-ProRule" id="PRU10141"/>
    </source>
</evidence>
<evidence type="ECO:0000313" key="18">
    <source>
        <dbReference type="EMBL" id="KAK7240103.1"/>
    </source>
</evidence>
<gene>
    <name evidence="18" type="ORF">SO694_00117019</name>
</gene>